<comment type="subunit">
    <text evidence="7">Tetramer of two alpha and two beta chains.</text>
</comment>
<name>A0AA39UC47_9LECA</name>
<dbReference type="GO" id="GO:0001097">
    <property type="term" value="F:TFIIH-class transcription factor complex binding"/>
    <property type="evidence" value="ECO:0007669"/>
    <property type="project" value="TreeGrafter"/>
</dbReference>
<keyword evidence="4 7" id="KW-0804">Transcription</keyword>
<evidence type="ECO:0000259" key="9">
    <source>
        <dbReference type="PROSITE" id="PS51351"/>
    </source>
</evidence>
<reference evidence="10" key="1">
    <citation type="submission" date="2023-03" db="EMBL/GenBank/DDBJ databases">
        <title>Complete genome of Cladonia borealis.</title>
        <authorList>
            <person name="Park H."/>
        </authorList>
    </citation>
    <scope>NUCLEOTIDE SEQUENCE</scope>
    <source>
        <strain evidence="10">ANT050790</strain>
    </source>
</reference>
<feature type="domain" description="TFIIE beta" evidence="9">
    <location>
        <begin position="62"/>
        <end position="146"/>
    </location>
</feature>
<evidence type="ECO:0000313" key="10">
    <source>
        <dbReference type="EMBL" id="KAK0514091.1"/>
    </source>
</evidence>
<protein>
    <recommendedName>
        <fullName evidence="7">Transcription initiation factor IIE subunit beta</fullName>
    </recommendedName>
</protein>
<comment type="caution">
    <text evidence="10">The sequence shown here is derived from an EMBL/GenBank/DDBJ whole genome shotgun (WGS) entry which is preliminary data.</text>
</comment>
<dbReference type="GO" id="GO:0003677">
    <property type="term" value="F:DNA binding"/>
    <property type="evidence" value="ECO:0007669"/>
    <property type="project" value="UniProtKB-UniRule"/>
</dbReference>
<evidence type="ECO:0000256" key="5">
    <source>
        <dbReference type="ARBA" id="ARBA00023242"/>
    </source>
</evidence>
<gene>
    <name evidence="10" type="ORF">JMJ35_003813</name>
</gene>
<accession>A0AA39UC47</accession>
<dbReference type="InterPro" id="IPR016656">
    <property type="entry name" value="TFIIE-bsu"/>
</dbReference>
<dbReference type="GO" id="GO:0005673">
    <property type="term" value="C:transcription factor TFIIE complex"/>
    <property type="evidence" value="ECO:0007669"/>
    <property type="project" value="UniProtKB-UniRule"/>
</dbReference>
<dbReference type="PANTHER" id="PTHR12716">
    <property type="entry name" value="TRANSCRIPTION INITIATION FACTOR IIE, BETA SUBUNIT"/>
    <property type="match status" value="1"/>
</dbReference>
<dbReference type="PANTHER" id="PTHR12716:SF8">
    <property type="entry name" value="TRANSCRIPTION INITIATION FACTOR IIE SUBUNIT BETA"/>
    <property type="match status" value="1"/>
</dbReference>
<dbReference type="Pfam" id="PF18121">
    <property type="entry name" value="TFA2_Winged_2"/>
    <property type="match status" value="1"/>
</dbReference>
<feature type="region of interest" description="Disordered" evidence="8">
    <location>
        <begin position="12"/>
        <end position="69"/>
    </location>
</feature>
<feature type="compositionally biased region" description="Polar residues" evidence="8">
    <location>
        <begin position="57"/>
        <end position="69"/>
    </location>
</feature>
<evidence type="ECO:0000313" key="11">
    <source>
        <dbReference type="Proteomes" id="UP001166286"/>
    </source>
</evidence>
<dbReference type="InterPro" id="IPR003166">
    <property type="entry name" value="TFIIE_bsu_DNA-bd"/>
</dbReference>
<dbReference type="Proteomes" id="UP001166286">
    <property type="component" value="Unassembled WGS sequence"/>
</dbReference>
<dbReference type="Pfam" id="PF02186">
    <property type="entry name" value="TFIIE_beta"/>
    <property type="match status" value="1"/>
</dbReference>
<dbReference type="Pfam" id="PF22254">
    <property type="entry name" value="TFA2_E-tether"/>
    <property type="match status" value="1"/>
</dbReference>
<comment type="similarity">
    <text evidence="7">Belongs to the TFIIE beta subunit family.</text>
</comment>
<evidence type="ECO:0000256" key="8">
    <source>
        <dbReference type="SAM" id="MobiDB-lite"/>
    </source>
</evidence>
<sequence>MSYLQNQISAFKSSVNSSAGKVANKRTAGGTNPGPSPAPTHSSASRQNDLKRKRPEQSNVVYSQPADTGTGKNIMTQVTYAIDYLKDKNTPKTFTEIIGHLSVHNSGKDYQSMIKTILMKHDKVNYDPKNDGGEGTFSFRPVHDIRNPDKLLGHLQSQPTFKGLSVRELKDGWNGAEESIDELEDQGKLLVTRNKKDHHAKMVWPNDPSLSFTIDEEFQSIWHKIRLPEAGALADELEKAGLMPANKSGAVKANPVRQEKKTKKPRRGGKTTNLHMIGVLKDYSHLKK</sequence>
<dbReference type="PROSITE" id="PS51351">
    <property type="entry name" value="TFIIE_BETA_C"/>
    <property type="match status" value="1"/>
</dbReference>
<dbReference type="AlphaFoldDB" id="A0AA39UC47"/>
<organism evidence="10 11">
    <name type="scientific">Cladonia borealis</name>
    <dbReference type="NCBI Taxonomy" id="184061"/>
    <lineage>
        <taxon>Eukaryota</taxon>
        <taxon>Fungi</taxon>
        <taxon>Dikarya</taxon>
        <taxon>Ascomycota</taxon>
        <taxon>Pezizomycotina</taxon>
        <taxon>Lecanoromycetes</taxon>
        <taxon>OSLEUM clade</taxon>
        <taxon>Lecanoromycetidae</taxon>
        <taxon>Lecanorales</taxon>
        <taxon>Lecanorineae</taxon>
        <taxon>Cladoniaceae</taxon>
        <taxon>Cladonia</taxon>
    </lineage>
</organism>
<dbReference type="EMBL" id="JAFEKC020000006">
    <property type="protein sequence ID" value="KAK0514091.1"/>
    <property type="molecule type" value="Genomic_DNA"/>
</dbReference>
<comment type="subcellular location">
    <subcellularLocation>
        <location evidence="1 7">Nucleus</location>
    </subcellularLocation>
</comment>
<evidence type="ECO:0000256" key="4">
    <source>
        <dbReference type="ARBA" id="ARBA00023163"/>
    </source>
</evidence>
<keyword evidence="2 7" id="KW-0805">Transcription regulation</keyword>
<feature type="region of interest" description="Disordered" evidence="8">
    <location>
        <begin position="248"/>
        <end position="272"/>
    </location>
</feature>
<evidence type="ECO:0000256" key="3">
    <source>
        <dbReference type="ARBA" id="ARBA00023125"/>
    </source>
</evidence>
<dbReference type="InterPro" id="IPR054600">
    <property type="entry name" value="TFA2_E-tether"/>
</dbReference>
<dbReference type="GO" id="GO:0006367">
    <property type="term" value="P:transcription initiation at RNA polymerase II promoter"/>
    <property type="evidence" value="ECO:0007669"/>
    <property type="project" value="UniProtKB-UniRule"/>
</dbReference>
<keyword evidence="3 7" id="KW-0238">DNA-binding</keyword>
<keyword evidence="5 7" id="KW-0539">Nucleus</keyword>
<evidence type="ECO:0000256" key="7">
    <source>
        <dbReference type="PIRNR" id="PIRNR016398"/>
    </source>
</evidence>
<feature type="compositionally biased region" description="Basic residues" evidence="8">
    <location>
        <begin position="260"/>
        <end position="269"/>
    </location>
</feature>
<dbReference type="CDD" id="cd07977">
    <property type="entry name" value="TFIIE_beta_winged_helix"/>
    <property type="match status" value="1"/>
</dbReference>
<comment type="function">
    <text evidence="6 7">Recruits TFIIH to the initiation complex and stimulates the RNA polymerase II C-terminal domain kinase and DNA-dependent ATPase activities of TFIIH. Both TFIIH and TFIIE are required for promoter clearance by RNA polymerase.</text>
</comment>
<dbReference type="InterPro" id="IPR040501">
    <property type="entry name" value="TFA2_Winged_2"/>
</dbReference>
<evidence type="ECO:0000256" key="6">
    <source>
        <dbReference type="ARBA" id="ARBA00025581"/>
    </source>
</evidence>
<keyword evidence="11" id="KW-1185">Reference proteome</keyword>
<evidence type="ECO:0000256" key="1">
    <source>
        <dbReference type="ARBA" id="ARBA00004123"/>
    </source>
</evidence>
<dbReference type="PIRSF" id="PIRSF016398">
    <property type="entry name" value="TFIIE-beta"/>
    <property type="match status" value="1"/>
</dbReference>
<evidence type="ECO:0000256" key="2">
    <source>
        <dbReference type="ARBA" id="ARBA00023015"/>
    </source>
</evidence>
<proteinExistence type="inferred from homology"/>